<proteinExistence type="predicted"/>
<dbReference type="AlphaFoldDB" id="A0A3R6NCX7"/>
<reference evidence="3 4" key="1">
    <citation type="submission" date="2018-08" db="EMBL/GenBank/DDBJ databases">
        <title>A genome reference for cultivated species of the human gut microbiota.</title>
        <authorList>
            <person name="Zou Y."/>
            <person name="Xue W."/>
            <person name="Luo G."/>
        </authorList>
    </citation>
    <scope>NUCLEOTIDE SEQUENCE [LARGE SCALE GENOMIC DNA]</scope>
    <source>
        <strain evidence="3 4">AM37-1AC</strain>
    </source>
</reference>
<dbReference type="EMBL" id="QSHO01000011">
    <property type="protein sequence ID" value="RHC15930.1"/>
    <property type="molecule type" value="Genomic_DNA"/>
</dbReference>
<gene>
    <name evidence="3" type="ORF">DW856_12680</name>
    <name evidence="2" type="ORF">GMD50_17610</name>
</gene>
<dbReference type="Proteomes" id="UP000283513">
    <property type="component" value="Unassembled WGS sequence"/>
</dbReference>
<dbReference type="Pfam" id="PF02368">
    <property type="entry name" value="Big_2"/>
    <property type="match status" value="1"/>
</dbReference>
<comment type="caution">
    <text evidence="2">The sequence shown here is derived from an EMBL/GenBank/DDBJ whole genome shotgun (WGS) entry which is preliminary data.</text>
</comment>
<dbReference type="EMBL" id="WNAJ01000029">
    <property type="protein sequence ID" value="MTR86813.1"/>
    <property type="molecule type" value="Genomic_DNA"/>
</dbReference>
<dbReference type="InterPro" id="IPR003343">
    <property type="entry name" value="Big_2"/>
</dbReference>
<accession>A0A3R6NCX7</accession>
<dbReference type="SUPFAM" id="SSF49373">
    <property type="entry name" value="Invasin/intimin cell-adhesion fragments"/>
    <property type="match status" value="1"/>
</dbReference>
<name>A0A3R6NCX7_9FIRM</name>
<dbReference type="Proteomes" id="UP000478483">
    <property type="component" value="Unassembled WGS sequence"/>
</dbReference>
<dbReference type="Gene3D" id="2.60.40.1080">
    <property type="match status" value="1"/>
</dbReference>
<evidence type="ECO:0000313" key="2">
    <source>
        <dbReference type="EMBL" id="MTR86813.1"/>
    </source>
</evidence>
<sequence>MNCWMKLMQKKEHNKSPEKAFSDVKWTSSNKNVAVVTFKGVVTAKKKGNVTITATSKTNKKVKAKCKIKIYAAMKSMKNQGTAS</sequence>
<reference evidence="2 5" key="2">
    <citation type="journal article" date="2019" name="Nat. Med.">
        <title>A library of human gut bacterial isolates paired with longitudinal multiomics data enables mechanistic microbiome research.</title>
        <authorList>
            <person name="Poyet M."/>
            <person name="Groussin M."/>
            <person name="Gibbons S.M."/>
            <person name="Avila-Pacheco J."/>
            <person name="Jiang X."/>
            <person name="Kearney S.M."/>
            <person name="Perrotta A.R."/>
            <person name="Berdy B."/>
            <person name="Zhao S."/>
            <person name="Lieberman T.D."/>
            <person name="Swanson P.K."/>
            <person name="Smith M."/>
            <person name="Roesemann S."/>
            <person name="Alexander J.E."/>
            <person name="Rich S.A."/>
            <person name="Livny J."/>
            <person name="Vlamakis H."/>
            <person name="Clish C."/>
            <person name="Bullock K."/>
            <person name="Deik A."/>
            <person name="Scott J."/>
            <person name="Pierce K.A."/>
            <person name="Xavier R.J."/>
            <person name="Alm E.J."/>
        </authorList>
    </citation>
    <scope>NUCLEOTIDE SEQUENCE [LARGE SCALE GENOMIC DNA]</scope>
    <source>
        <strain evidence="2 5">BIOML-A1</strain>
    </source>
</reference>
<feature type="domain" description="BIG2" evidence="1">
    <location>
        <begin position="17"/>
        <end position="64"/>
    </location>
</feature>
<dbReference type="InterPro" id="IPR008964">
    <property type="entry name" value="Invasin/intimin_cell_adhesion"/>
</dbReference>
<evidence type="ECO:0000259" key="1">
    <source>
        <dbReference type="Pfam" id="PF02368"/>
    </source>
</evidence>
<protein>
    <recommendedName>
        <fullName evidence="1">BIG2 domain-containing protein</fullName>
    </recommendedName>
</protein>
<evidence type="ECO:0000313" key="5">
    <source>
        <dbReference type="Proteomes" id="UP000478483"/>
    </source>
</evidence>
<evidence type="ECO:0000313" key="4">
    <source>
        <dbReference type="Proteomes" id="UP000283513"/>
    </source>
</evidence>
<organism evidence="2 5">
    <name type="scientific">Roseburia intestinalis</name>
    <dbReference type="NCBI Taxonomy" id="166486"/>
    <lineage>
        <taxon>Bacteria</taxon>
        <taxon>Bacillati</taxon>
        <taxon>Bacillota</taxon>
        <taxon>Clostridia</taxon>
        <taxon>Lachnospirales</taxon>
        <taxon>Lachnospiraceae</taxon>
        <taxon>Roseburia</taxon>
    </lineage>
</organism>
<evidence type="ECO:0000313" key="3">
    <source>
        <dbReference type="EMBL" id="RHC15930.1"/>
    </source>
</evidence>